<dbReference type="Proteomes" id="UP001627154">
    <property type="component" value="Unassembled WGS sequence"/>
</dbReference>
<feature type="domain" description="YDG" evidence="3">
    <location>
        <begin position="247"/>
        <end position="399"/>
    </location>
</feature>
<gene>
    <name evidence="4" type="ORF">TKK_004076</name>
</gene>
<dbReference type="GO" id="GO:0005634">
    <property type="term" value="C:nucleus"/>
    <property type="evidence" value="ECO:0007669"/>
    <property type="project" value="UniProtKB-SubCell"/>
</dbReference>
<keyword evidence="1 2" id="KW-0539">Nucleus</keyword>
<evidence type="ECO:0000313" key="4">
    <source>
        <dbReference type="EMBL" id="KAL3402913.1"/>
    </source>
</evidence>
<dbReference type="Pfam" id="PF02182">
    <property type="entry name" value="SAD_SRA"/>
    <property type="match status" value="2"/>
</dbReference>
<name>A0ABD2XDH2_9HYME</name>
<dbReference type="AlphaFoldDB" id="A0ABD2XDH2"/>
<dbReference type="PANTHER" id="PTHR14140">
    <property type="entry name" value="E3 UBIQUITIN-PROTEIN LIGASE UHRF-RELATED"/>
    <property type="match status" value="1"/>
</dbReference>
<feature type="domain" description="YDG" evidence="3">
    <location>
        <begin position="82"/>
        <end position="230"/>
    </location>
</feature>
<protein>
    <recommendedName>
        <fullName evidence="3">YDG domain-containing protein</fullName>
    </recommendedName>
</protein>
<evidence type="ECO:0000256" key="1">
    <source>
        <dbReference type="ARBA" id="ARBA00023242"/>
    </source>
</evidence>
<reference evidence="4 5" key="1">
    <citation type="journal article" date="2024" name="bioRxiv">
        <title>A reference genome for Trichogramma kaykai: A tiny desert-dwelling parasitoid wasp with competing sex-ratio distorters.</title>
        <authorList>
            <person name="Culotta J."/>
            <person name="Lindsey A.R."/>
        </authorList>
    </citation>
    <scope>NUCLEOTIDE SEQUENCE [LARGE SCALE GENOMIC DNA]</scope>
    <source>
        <strain evidence="4 5">KSX58</strain>
    </source>
</reference>
<dbReference type="InterPro" id="IPR015947">
    <property type="entry name" value="PUA-like_sf"/>
</dbReference>
<evidence type="ECO:0000259" key="3">
    <source>
        <dbReference type="PROSITE" id="PS51015"/>
    </source>
</evidence>
<dbReference type="EMBL" id="JBJJXI010000032">
    <property type="protein sequence ID" value="KAL3402913.1"/>
    <property type="molecule type" value="Genomic_DNA"/>
</dbReference>
<keyword evidence="5" id="KW-1185">Reference proteome</keyword>
<evidence type="ECO:0000256" key="2">
    <source>
        <dbReference type="PROSITE-ProRule" id="PRU00358"/>
    </source>
</evidence>
<dbReference type="InterPro" id="IPR036987">
    <property type="entry name" value="SRA-YDG_sf"/>
</dbReference>
<dbReference type="PROSITE" id="PS51015">
    <property type="entry name" value="YDG"/>
    <property type="match status" value="2"/>
</dbReference>
<dbReference type="InterPro" id="IPR003105">
    <property type="entry name" value="SRA_YDG"/>
</dbReference>
<dbReference type="SMART" id="SM00466">
    <property type="entry name" value="SRA"/>
    <property type="match status" value="1"/>
</dbReference>
<evidence type="ECO:0000313" key="5">
    <source>
        <dbReference type="Proteomes" id="UP001627154"/>
    </source>
</evidence>
<proteinExistence type="predicted"/>
<dbReference type="PANTHER" id="PTHR14140:SF27">
    <property type="entry name" value="OS04G0289800 PROTEIN"/>
    <property type="match status" value="1"/>
</dbReference>
<dbReference type="SUPFAM" id="SSF88697">
    <property type="entry name" value="PUA domain-like"/>
    <property type="match status" value="2"/>
</dbReference>
<comment type="subcellular location">
    <subcellularLocation>
        <location evidence="2">Nucleus</location>
    </subcellularLocation>
</comment>
<sequence>MEMIELHCKNLRGRTIVKKKFSKENTIGDVTKVIAENIGPNCQPVLFHENKPLIPESKVGDCFKSDAVLEVGLLAKNTIVTDQVHFLPLPADLRVGDTLSLSLKYSKTKIFLHDTIPNFRGSYSIAWSSLYARNDMKIDTILFHGVTGEEKPEFNVSLSTENIAGDSNKVVVANDWSLSPGIRVFRKISSQSPQIVRYRYDGIYKVVAYWPEVLKNDEPSLVEWRYLLTASAALHRPPEIPEDDKIGEINGISVGDTWINRNELSQQKFHTPPQQGISGKKNFYAYSIVVKQSSKYEDNIDDRDVIIYTGQSVMSKTDDKQNNEQALKDSNKALAKSCNAVFNEDGAVAFNWRDGISLRVFRKAKSTRRVRYDGIYKVYGYWPEQGRSGSKIWQFLIVRDDKSRIKWLNDDEYTHSYKVIKVCTVKNAQFT</sequence>
<dbReference type="InterPro" id="IPR045134">
    <property type="entry name" value="UHRF1/2-like"/>
</dbReference>
<dbReference type="Gene3D" id="2.30.280.10">
    <property type="entry name" value="SRA-YDG"/>
    <property type="match status" value="2"/>
</dbReference>
<organism evidence="4 5">
    <name type="scientific">Trichogramma kaykai</name>
    <dbReference type="NCBI Taxonomy" id="54128"/>
    <lineage>
        <taxon>Eukaryota</taxon>
        <taxon>Metazoa</taxon>
        <taxon>Ecdysozoa</taxon>
        <taxon>Arthropoda</taxon>
        <taxon>Hexapoda</taxon>
        <taxon>Insecta</taxon>
        <taxon>Pterygota</taxon>
        <taxon>Neoptera</taxon>
        <taxon>Endopterygota</taxon>
        <taxon>Hymenoptera</taxon>
        <taxon>Apocrita</taxon>
        <taxon>Proctotrupomorpha</taxon>
        <taxon>Chalcidoidea</taxon>
        <taxon>Trichogrammatidae</taxon>
        <taxon>Trichogramma</taxon>
    </lineage>
</organism>
<accession>A0ABD2XDH2</accession>
<comment type="caution">
    <text evidence="4">The sequence shown here is derived from an EMBL/GenBank/DDBJ whole genome shotgun (WGS) entry which is preliminary data.</text>
</comment>